<evidence type="ECO:0000313" key="2">
    <source>
        <dbReference type="Proteomes" id="UP000824881"/>
    </source>
</evidence>
<organism evidence="1 2">
    <name type="scientific">Pleurotus cornucopiae</name>
    <name type="common">Cornucopia mushroom</name>
    <dbReference type="NCBI Taxonomy" id="5321"/>
    <lineage>
        <taxon>Eukaryota</taxon>
        <taxon>Fungi</taxon>
        <taxon>Dikarya</taxon>
        <taxon>Basidiomycota</taxon>
        <taxon>Agaricomycotina</taxon>
        <taxon>Agaricomycetes</taxon>
        <taxon>Agaricomycetidae</taxon>
        <taxon>Agaricales</taxon>
        <taxon>Pleurotineae</taxon>
        <taxon>Pleurotaceae</taxon>
        <taxon>Pleurotus</taxon>
    </lineage>
</organism>
<dbReference type="EMBL" id="WQMT02000008">
    <property type="protein sequence ID" value="KAG9219985.1"/>
    <property type="molecule type" value="Genomic_DNA"/>
</dbReference>
<name>A0ACB7IPV0_PLECO</name>
<gene>
    <name evidence="1" type="ORF">CCMSSC00406_0006898</name>
</gene>
<sequence>MALSPVGRKQFAAHLSFFVVNLVVLALSVKVNDFQEYFCEFPNGLASLVVVLRPVANAVMADLFPLGLSITTLVILVALFIVDFAIVENYSGRPQFTIPLFAILTFNAFSTSRWRFVPLECNSIPAEFSEDKAWCKNLQALKAFVWVEWVLCFLITLFTARFTFTENARGRKHIFRGPLSRYNPNAGVFGHGVGYNFGGGAARDSEFLQYEK</sequence>
<comment type="caution">
    <text evidence="1">The sequence shown here is derived from an EMBL/GenBank/DDBJ whole genome shotgun (WGS) entry which is preliminary data.</text>
</comment>
<proteinExistence type="predicted"/>
<keyword evidence="2" id="KW-1185">Reference proteome</keyword>
<reference evidence="1 2" key="1">
    <citation type="journal article" date="2021" name="Appl. Environ. Microbiol.">
        <title>Genetic linkage and physical mapping for an oyster mushroom Pleurotus cornucopiae and QTL analysis for the trait cap color.</title>
        <authorList>
            <person name="Zhang Y."/>
            <person name="Gao W."/>
            <person name="Sonnenberg A."/>
            <person name="Chen Q."/>
            <person name="Zhang J."/>
            <person name="Huang C."/>
        </authorList>
    </citation>
    <scope>NUCLEOTIDE SEQUENCE [LARGE SCALE GENOMIC DNA]</scope>
    <source>
        <strain evidence="1">CCMSSC00406</strain>
    </source>
</reference>
<protein>
    <submittedName>
        <fullName evidence="1">Uncharacterized protein</fullName>
    </submittedName>
</protein>
<evidence type="ECO:0000313" key="1">
    <source>
        <dbReference type="EMBL" id="KAG9219985.1"/>
    </source>
</evidence>
<dbReference type="Proteomes" id="UP000824881">
    <property type="component" value="Unassembled WGS sequence"/>
</dbReference>
<accession>A0ACB7IPV0</accession>